<keyword evidence="1 3" id="KW-0418">Kinase</keyword>
<dbReference type="GO" id="GO:0006233">
    <property type="term" value="P:dTDP biosynthetic process"/>
    <property type="evidence" value="ECO:0007669"/>
    <property type="project" value="InterPro"/>
</dbReference>
<dbReference type="GO" id="GO:0004798">
    <property type="term" value="F:dTMP kinase activity"/>
    <property type="evidence" value="ECO:0007669"/>
    <property type="project" value="UniProtKB-UniRule"/>
</dbReference>
<organism evidence="3 4">
    <name type="scientific">Actinokineospora cianjurensis</name>
    <dbReference type="NCBI Taxonomy" id="585224"/>
    <lineage>
        <taxon>Bacteria</taxon>
        <taxon>Bacillati</taxon>
        <taxon>Actinomycetota</taxon>
        <taxon>Actinomycetes</taxon>
        <taxon>Pseudonocardiales</taxon>
        <taxon>Pseudonocardiaceae</taxon>
        <taxon>Actinokineospora</taxon>
    </lineage>
</organism>
<evidence type="ECO:0000259" key="2">
    <source>
        <dbReference type="Pfam" id="PF02223"/>
    </source>
</evidence>
<dbReference type="InterPro" id="IPR027417">
    <property type="entry name" value="P-loop_NTPase"/>
</dbReference>
<protein>
    <recommendedName>
        <fullName evidence="1">Thymidylate kinase</fullName>
        <ecNumber evidence="1">2.7.4.9</ecNumber>
    </recommendedName>
    <alternativeName>
        <fullName evidence="1">dTMP kinase</fullName>
    </alternativeName>
</protein>
<dbReference type="Pfam" id="PF02223">
    <property type="entry name" value="Thymidylate_kin"/>
    <property type="match status" value="1"/>
</dbReference>
<keyword evidence="4" id="KW-1185">Reference proteome</keyword>
<dbReference type="EC" id="2.7.4.9" evidence="1"/>
<comment type="catalytic activity">
    <reaction evidence="1">
        <text>dTMP + ATP = dTDP + ADP</text>
        <dbReference type="Rhea" id="RHEA:13517"/>
        <dbReference type="ChEBI" id="CHEBI:30616"/>
        <dbReference type="ChEBI" id="CHEBI:58369"/>
        <dbReference type="ChEBI" id="CHEBI:63528"/>
        <dbReference type="ChEBI" id="CHEBI:456216"/>
        <dbReference type="EC" id="2.7.4.9"/>
    </reaction>
</comment>
<evidence type="ECO:0000256" key="1">
    <source>
        <dbReference type="HAMAP-Rule" id="MF_00165"/>
    </source>
</evidence>
<accession>A0A421B217</accession>
<dbReference type="EMBL" id="RCDD01000003">
    <property type="protein sequence ID" value="RLK58388.1"/>
    <property type="molecule type" value="Genomic_DNA"/>
</dbReference>
<dbReference type="AlphaFoldDB" id="A0A421B217"/>
<sequence length="243" mass="26400">MIPSPTAGTGTGTPRGTLVSIEGVNGVGKTYLTHRLLEQMNSRGLPAPRVIEEFSARTGTTDLGRALLTALRAAAGGDYFLRGGHPRSETLLLAIKTHDHHTAEPALRAGHTVIEGRGPHTTAAYQAAILHPDDDTAAEHTATRILAETTRWRPLPDLTVIVTDDLDTALDRAHTRDRRPFSADEQRLLNRAVRLFEHLATTDPDRVRLLDRRVHNPVAAVALLTEWIAHTTPRPPAPPLDAG</sequence>
<comment type="caution">
    <text evidence="3">The sequence shown here is derived from an EMBL/GenBank/DDBJ whole genome shotgun (WGS) entry which is preliminary data.</text>
</comment>
<name>A0A421B217_9PSEU</name>
<keyword evidence="1" id="KW-0545">Nucleotide biosynthesis</keyword>
<dbReference type="InterPro" id="IPR039430">
    <property type="entry name" value="Thymidylate_kin-like_dom"/>
</dbReference>
<dbReference type="SUPFAM" id="SSF52540">
    <property type="entry name" value="P-loop containing nucleoside triphosphate hydrolases"/>
    <property type="match status" value="1"/>
</dbReference>
<reference evidence="3 4" key="1">
    <citation type="submission" date="2018-10" db="EMBL/GenBank/DDBJ databases">
        <title>Genomic Encyclopedia of Archaeal and Bacterial Type Strains, Phase II (KMG-II): from individual species to whole genera.</title>
        <authorList>
            <person name="Goeker M."/>
        </authorList>
    </citation>
    <scope>NUCLEOTIDE SEQUENCE [LARGE SCALE GENOMIC DNA]</scope>
    <source>
        <strain evidence="3 4">DSM 45657</strain>
    </source>
</reference>
<dbReference type="Gene3D" id="3.40.50.300">
    <property type="entry name" value="P-loop containing nucleotide triphosphate hydrolases"/>
    <property type="match status" value="1"/>
</dbReference>
<dbReference type="InterPro" id="IPR018094">
    <property type="entry name" value="Thymidylate_kinase"/>
</dbReference>
<comment type="caution">
    <text evidence="1">Lacks conserved residue(s) required for the propagation of feature annotation.</text>
</comment>
<keyword evidence="1" id="KW-0808">Transferase</keyword>
<dbReference type="HAMAP" id="MF_00165">
    <property type="entry name" value="Thymidylate_kinase"/>
    <property type="match status" value="1"/>
</dbReference>
<dbReference type="Proteomes" id="UP000282454">
    <property type="component" value="Unassembled WGS sequence"/>
</dbReference>
<comment type="similarity">
    <text evidence="1">Belongs to the thymidylate kinase family.</text>
</comment>
<keyword evidence="1" id="KW-0067">ATP-binding</keyword>
<proteinExistence type="inferred from homology"/>
<dbReference type="RefSeq" id="WP_170224522.1">
    <property type="nucleotide sequence ID" value="NZ_RCDD01000003.1"/>
</dbReference>
<dbReference type="GO" id="GO:0005524">
    <property type="term" value="F:ATP binding"/>
    <property type="evidence" value="ECO:0007669"/>
    <property type="project" value="UniProtKB-UniRule"/>
</dbReference>
<evidence type="ECO:0000313" key="4">
    <source>
        <dbReference type="Proteomes" id="UP000282454"/>
    </source>
</evidence>
<dbReference type="GO" id="GO:0006235">
    <property type="term" value="P:dTTP biosynthetic process"/>
    <property type="evidence" value="ECO:0007669"/>
    <property type="project" value="UniProtKB-UniRule"/>
</dbReference>
<comment type="function">
    <text evidence="1">Phosphorylation of dTMP to form dTDP in both de novo and salvage pathways of dTTP synthesis.</text>
</comment>
<keyword evidence="1" id="KW-0547">Nucleotide-binding</keyword>
<feature type="domain" description="Thymidylate kinase-like" evidence="2">
    <location>
        <begin position="21"/>
        <end position="207"/>
    </location>
</feature>
<evidence type="ECO:0000313" key="3">
    <source>
        <dbReference type="EMBL" id="RLK58388.1"/>
    </source>
</evidence>
<gene>
    <name evidence="1" type="primary">tmk</name>
    <name evidence="3" type="ORF">CLV68_4487</name>
</gene>